<dbReference type="OrthoDB" id="353581at2"/>
<dbReference type="EMBL" id="MVIM01000004">
    <property type="protein sequence ID" value="ORB66058.1"/>
    <property type="molecule type" value="Genomic_DNA"/>
</dbReference>
<organism evidence="6 7">
    <name type="scientific">Mycolicibacterium tusciae</name>
    <dbReference type="NCBI Taxonomy" id="75922"/>
    <lineage>
        <taxon>Bacteria</taxon>
        <taxon>Bacillati</taxon>
        <taxon>Actinomycetota</taxon>
        <taxon>Actinomycetes</taxon>
        <taxon>Mycobacteriales</taxon>
        <taxon>Mycobacteriaceae</taxon>
        <taxon>Mycolicibacterium</taxon>
    </lineage>
</organism>
<name>A0A1X0JT79_9MYCO</name>
<evidence type="ECO:0000256" key="3">
    <source>
        <dbReference type="ARBA" id="ARBA00022827"/>
    </source>
</evidence>
<proteinExistence type="predicted"/>
<dbReference type="Proteomes" id="UP000192411">
    <property type="component" value="Unassembled WGS sequence"/>
</dbReference>
<sequence length="567" mass="60714">MTTAAPATVPAGMPLRDTSVDLLVVGSGTGMAAALAAAEHGLKVLIVEKSQYVGGSTARSGGALWIPASPVLEEYGAGDTAQKARTYLDSVVAGTAPPQRSAEFVTHLAATVQMLRRTTPMRFTWARDYSDYHPELPGGSADGRTCECRPFNTSLLGRYRSLLRPGLMEPTIPMPTTSADYRWMNLMVRVPRKGLPLIVKRLAQGVGGLMLGRRYTAGGQALAAGLFAGVLRAGIGVWTQTTLVRLITDGDRVTGAVVAHNGREVTVEARRGVVLAAGGFDHNMDMRWKFQSESLGEHASLGAETNTGDAIRIAQDAGAGIDLMDQAWWFPAVAPLPGADPLVMLAERSLPGSLIVDQTGQRFTNESSDYMSFGQCVLERERAGNPVESMWIVFDQQYRNSYVFAADRFPRMSLPQAWYDAGIAHRSEDLAELGRMMKVPESQFVATVGRFNEMSRAGDDSDFGRGRSAYDRYYGDPTITPNPNLRPLDHGPFYAVKMALSDLGTCGGLRADERARVLREDGSAIAGLYAIGNTAANAFGATYPGAGATIAQGLVYGYIAALDAAAT</sequence>
<comment type="cofactor">
    <cofactor evidence="1">
        <name>FAD</name>
        <dbReference type="ChEBI" id="CHEBI:57692"/>
    </cofactor>
</comment>
<dbReference type="Pfam" id="PF00890">
    <property type="entry name" value="FAD_binding_2"/>
    <property type="match status" value="1"/>
</dbReference>
<evidence type="ECO:0000313" key="6">
    <source>
        <dbReference type="EMBL" id="ORB66058.1"/>
    </source>
</evidence>
<feature type="domain" description="FAD-dependent oxidoreductase 2 FAD-binding" evidence="5">
    <location>
        <begin position="21"/>
        <end position="550"/>
    </location>
</feature>
<evidence type="ECO:0000313" key="7">
    <source>
        <dbReference type="Proteomes" id="UP000192411"/>
    </source>
</evidence>
<dbReference type="RefSeq" id="WP_083125231.1">
    <property type="nucleotide sequence ID" value="NZ_MVIM01000004.1"/>
</dbReference>
<dbReference type="SUPFAM" id="SSF51905">
    <property type="entry name" value="FAD/NAD(P)-binding domain"/>
    <property type="match status" value="1"/>
</dbReference>
<dbReference type="Gene3D" id="3.50.50.60">
    <property type="entry name" value="FAD/NAD(P)-binding domain"/>
    <property type="match status" value="2"/>
</dbReference>
<evidence type="ECO:0000256" key="1">
    <source>
        <dbReference type="ARBA" id="ARBA00001974"/>
    </source>
</evidence>
<keyword evidence="2" id="KW-0285">Flavoprotein</keyword>
<dbReference type="STRING" id="75922.BST47_09195"/>
<dbReference type="PANTHER" id="PTHR43400">
    <property type="entry name" value="FUMARATE REDUCTASE"/>
    <property type="match status" value="1"/>
</dbReference>
<evidence type="ECO:0000256" key="4">
    <source>
        <dbReference type="ARBA" id="ARBA00023002"/>
    </source>
</evidence>
<comment type="caution">
    <text evidence="6">The sequence shown here is derived from an EMBL/GenBank/DDBJ whole genome shotgun (WGS) entry which is preliminary data.</text>
</comment>
<dbReference type="PANTHER" id="PTHR43400:SF10">
    <property type="entry name" value="3-OXOSTEROID 1-DEHYDROGENASE"/>
    <property type="match status" value="1"/>
</dbReference>
<evidence type="ECO:0000256" key="2">
    <source>
        <dbReference type="ARBA" id="ARBA00022630"/>
    </source>
</evidence>
<dbReference type="InterPro" id="IPR050315">
    <property type="entry name" value="FAD-oxidoreductase_2"/>
</dbReference>
<dbReference type="InterPro" id="IPR027477">
    <property type="entry name" value="Succ_DH/fumarate_Rdtase_cat_sf"/>
</dbReference>
<dbReference type="GO" id="GO:0008202">
    <property type="term" value="P:steroid metabolic process"/>
    <property type="evidence" value="ECO:0007669"/>
    <property type="project" value="UniProtKB-ARBA"/>
</dbReference>
<keyword evidence="7" id="KW-1185">Reference proteome</keyword>
<dbReference type="NCBIfam" id="NF009479">
    <property type="entry name" value="PRK12845.1"/>
    <property type="match status" value="1"/>
</dbReference>
<gene>
    <name evidence="6" type="ORF">BST47_09195</name>
</gene>
<accession>A0A1X0JT79</accession>
<dbReference type="SUPFAM" id="SSF56425">
    <property type="entry name" value="Succinate dehydrogenase/fumarate reductase flavoprotein, catalytic domain"/>
    <property type="match status" value="1"/>
</dbReference>
<dbReference type="InterPro" id="IPR003953">
    <property type="entry name" value="FAD-dep_OxRdtase_2_FAD-bd"/>
</dbReference>
<evidence type="ECO:0000259" key="5">
    <source>
        <dbReference type="Pfam" id="PF00890"/>
    </source>
</evidence>
<dbReference type="InterPro" id="IPR036188">
    <property type="entry name" value="FAD/NAD-bd_sf"/>
</dbReference>
<protein>
    <submittedName>
        <fullName evidence="6">3-ketosteroid-delta-1-dehydrogenase</fullName>
    </submittedName>
</protein>
<keyword evidence="3" id="KW-0274">FAD</keyword>
<dbReference type="AlphaFoldDB" id="A0A1X0JT79"/>
<reference evidence="6 7" key="1">
    <citation type="submission" date="2017-02" db="EMBL/GenBank/DDBJ databases">
        <title>The new phylogeny of genus Mycobacterium.</title>
        <authorList>
            <person name="Tortoli E."/>
            <person name="Trovato A."/>
            <person name="Cirillo D.M."/>
        </authorList>
    </citation>
    <scope>NUCLEOTIDE SEQUENCE [LARGE SCALE GENOMIC DNA]</scope>
    <source>
        <strain evidence="6 7">DSM 44338</strain>
    </source>
</reference>
<keyword evidence="4" id="KW-0560">Oxidoreductase</keyword>
<dbReference type="GO" id="GO:0033765">
    <property type="term" value="F:steroid dehydrogenase activity, acting on the CH-CH group of donors"/>
    <property type="evidence" value="ECO:0007669"/>
    <property type="project" value="UniProtKB-ARBA"/>
</dbReference>